<dbReference type="InterPro" id="IPR003488">
    <property type="entry name" value="DprA"/>
</dbReference>
<protein>
    <submittedName>
        <fullName evidence="3">DNA-processing protein DprA</fullName>
    </submittedName>
</protein>
<gene>
    <name evidence="3" type="ORF">IAA72_00770</name>
</gene>
<evidence type="ECO:0000256" key="1">
    <source>
        <dbReference type="ARBA" id="ARBA00006525"/>
    </source>
</evidence>
<dbReference type="GO" id="GO:0009294">
    <property type="term" value="P:DNA-mediated transformation"/>
    <property type="evidence" value="ECO:0007669"/>
    <property type="project" value="InterPro"/>
</dbReference>
<dbReference type="AlphaFoldDB" id="A0A9D9NC42"/>
<proteinExistence type="inferred from homology"/>
<dbReference type="Proteomes" id="UP000810292">
    <property type="component" value="Unassembled WGS sequence"/>
</dbReference>
<dbReference type="Pfam" id="PF02481">
    <property type="entry name" value="DNA_processg_A"/>
    <property type="match status" value="1"/>
</dbReference>
<evidence type="ECO:0000259" key="2">
    <source>
        <dbReference type="Pfam" id="PF02481"/>
    </source>
</evidence>
<name>A0A9D9NC42_9SPIO</name>
<organism evidence="3 4">
    <name type="scientific">Candidatus Ornithospirochaeta stercoravium</name>
    <dbReference type="NCBI Taxonomy" id="2840897"/>
    <lineage>
        <taxon>Bacteria</taxon>
        <taxon>Pseudomonadati</taxon>
        <taxon>Spirochaetota</taxon>
        <taxon>Spirochaetia</taxon>
        <taxon>Spirochaetales</taxon>
        <taxon>Spirochaetaceae</taxon>
        <taxon>Spirochaetaceae incertae sedis</taxon>
        <taxon>Candidatus Ornithospirochaeta</taxon>
    </lineage>
</organism>
<sequence>MFYPSDKPEAALYEAIYSLSQDSSEAFSLMRAVPDISSFSLSDAGVIGDVIGKSAENVFSRYSDYLACFSRDAMPYSILFPESCYFPEEKGDYFPVIYASGNMKLLSSQRVTIIGMPRPSMQGKTDTAKAVSYFAEHGVTIAVPLDSGVGLLATKLALKAGAPVIAFLSTPLSGAESDEMMEIQAEIFANGLLLSIFPPFQKSERWHVMIRNRFIASVSSSVFLAEEKDGGPAWSIFDKVLLNGGRAMLSSSMLEVPSYKWARMRLESGALSYSSASDLRRIIPKAIHISEEPDLFS</sequence>
<dbReference type="PANTHER" id="PTHR43022">
    <property type="entry name" value="PROTEIN SMF"/>
    <property type="match status" value="1"/>
</dbReference>
<comment type="caution">
    <text evidence="3">The sequence shown here is derived from an EMBL/GenBank/DDBJ whole genome shotgun (WGS) entry which is preliminary data.</text>
</comment>
<reference evidence="3" key="2">
    <citation type="journal article" date="2021" name="PeerJ">
        <title>Extensive microbial diversity within the chicken gut microbiome revealed by metagenomics and culture.</title>
        <authorList>
            <person name="Gilroy R."/>
            <person name="Ravi A."/>
            <person name="Getino M."/>
            <person name="Pursley I."/>
            <person name="Horton D.L."/>
            <person name="Alikhan N.F."/>
            <person name="Baker D."/>
            <person name="Gharbi K."/>
            <person name="Hall N."/>
            <person name="Watson M."/>
            <person name="Adriaenssens E.M."/>
            <person name="Foster-Nyarko E."/>
            <person name="Jarju S."/>
            <person name="Secka A."/>
            <person name="Antonio M."/>
            <person name="Oren A."/>
            <person name="Chaudhuri R.R."/>
            <person name="La Ragione R."/>
            <person name="Hildebrand F."/>
            <person name="Pallen M.J."/>
        </authorList>
    </citation>
    <scope>NUCLEOTIDE SEQUENCE</scope>
    <source>
        <strain evidence="3">14700</strain>
    </source>
</reference>
<evidence type="ECO:0000313" key="4">
    <source>
        <dbReference type="Proteomes" id="UP000810292"/>
    </source>
</evidence>
<dbReference type="InterPro" id="IPR057666">
    <property type="entry name" value="DrpA_SLOG"/>
</dbReference>
<dbReference type="EMBL" id="JADIMF010000012">
    <property type="protein sequence ID" value="MBO8468302.1"/>
    <property type="molecule type" value="Genomic_DNA"/>
</dbReference>
<dbReference type="PANTHER" id="PTHR43022:SF1">
    <property type="entry name" value="PROTEIN SMF"/>
    <property type="match status" value="1"/>
</dbReference>
<reference evidence="3" key="1">
    <citation type="submission" date="2020-10" db="EMBL/GenBank/DDBJ databases">
        <authorList>
            <person name="Gilroy R."/>
        </authorList>
    </citation>
    <scope>NUCLEOTIDE SEQUENCE</scope>
    <source>
        <strain evidence="3">14700</strain>
    </source>
</reference>
<dbReference type="Gene3D" id="3.40.50.450">
    <property type="match status" value="1"/>
</dbReference>
<accession>A0A9D9NC42</accession>
<evidence type="ECO:0000313" key="3">
    <source>
        <dbReference type="EMBL" id="MBO8468302.1"/>
    </source>
</evidence>
<comment type="similarity">
    <text evidence="1">Belongs to the DprA/Smf family.</text>
</comment>
<feature type="domain" description="Smf/DprA SLOG" evidence="2">
    <location>
        <begin position="92"/>
        <end position="229"/>
    </location>
</feature>